<keyword evidence="7" id="KW-0175">Coiled coil</keyword>
<dbReference type="InterPro" id="IPR043519">
    <property type="entry name" value="NT_sf"/>
</dbReference>
<dbReference type="GO" id="GO:0005874">
    <property type="term" value="C:microtubule"/>
    <property type="evidence" value="ECO:0007669"/>
    <property type="project" value="UniProtKB-KW"/>
</dbReference>
<evidence type="ECO:0000256" key="10">
    <source>
        <dbReference type="SAM" id="MobiDB-lite"/>
    </source>
</evidence>
<dbReference type="GO" id="GO:0007018">
    <property type="term" value="P:microtubule-based movement"/>
    <property type="evidence" value="ECO:0007669"/>
    <property type="project" value="TreeGrafter"/>
</dbReference>
<feature type="region of interest" description="Disordered" evidence="10">
    <location>
        <begin position="736"/>
        <end position="762"/>
    </location>
</feature>
<evidence type="ECO:0000256" key="6">
    <source>
        <dbReference type="ARBA" id="ARBA00022803"/>
    </source>
</evidence>
<gene>
    <name evidence="11" type="ORF">PECAL_4P28040</name>
</gene>
<evidence type="ECO:0000256" key="1">
    <source>
        <dbReference type="ARBA" id="ARBA00004245"/>
    </source>
</evidence>
<dbReference type="InterPro" id="IPR011990">
    <property type="entry name" value="TPR-like_helical_dom_sf"/>
</dbReference>
<keyword evidence="5" id="KW-0677">Repeat</keyword>
<keyword evidence="9" id="KW-0206">Cytoskeleton</keyword>
<evidence type="ECO:0008006" key="13">
    <source>
        <dbReference type="Google" id="ProtNLM"/>
    </source>
</evidence>
<evidence type="ECO:0000256" key="4">
    <source>
        <dbReference type="ARBA" id="ARBA00022701"/>
    </source>
</evidence>
<protein>
    <recommendedName>
        <fullName evidence="13">RelA/SpoT domain-containing protein</fullName>
    </recommendedName>
</protein>
<dbReference type="OrthoDB" id="38015at2759"/>
<dbReference type="AlphaFoldDB" id="A0A8J2SSL0"/>
<dbReference type="InterPro" id="IPR019734">
    <property type="entry name" value="TPR_rpt"/>
</dbReference>
<proteinExistence type="inferred from homology"/>
<dbReference type="SUPFAM" id="SSF48452">
    <property type="entry name" value="TPR-like"/>
    <property type="match status" value="1"/>
</dbReference>
<evidence type="ECO:0000313" key="12">
    <source>
        <dbReference type="Proteomes" id="UP000789595"/>
    </source>
</evidence>
<feature type="compositionally biased region" description="Gly residues" evidence="10">
    <location>
        <begin position="737"/>
        <end position="747"/>
    </location>
</feature>
<evidence type="ECO:0000256" key="9">
    <source>
        <dbReference type="ARBA" id="ARBA00023212"/>
    </source>
</evidence>
<dbReference type="EMBL" id="CAKKNE010000004">
    <property type="protein sequence ID" value="CAH0375468.1"/>
    <property type="molecule type" value="Genomic_DNA"/>
</dbReference>
<comment type="similarity">
    <text evidence="2">Belongs to the kinesin light chain family.</text>
</comment>
<sequence>MPTPAKLTKDKAAAVALRPETVEFFARVKAFLGQRQESERLYAELCAAAPEAARRLETLSVEGDTERKQTTKTVDELFAQANAVLGEFGTRLEAAAAACPGDVECKVAPLKRRTRVLEKMADDYADEKYPSQAVKDVVRGAIFVSSIDAVMAAYDGVAERFEVVRVKNRFANPTFCGFRDCLCNVDVEGHICEIQIHVTEVKAIAKRSDSHAHYEFFRSYFAGNEATVVAQRMDVLERWNNGGVDADAVLELCADAQANEDELRAVWSLLRQMCEVGLARTVASALVGARAPAACEALGEPYRPVRHATLLVEAAEVEVLGGAYDLAETLYVQAEEAVKDSTSVVSDWVRNTARGGRAKAARLAGDFERAYNLASEALAEAEKRRKAAPAEYFAALNTVAAAAGALADHDAKEKKSTAKKRYATAAEYLREVLAYYGDDDDKVSAVSCNLAAVLESIGDDKALREAKTVVEDAVARRIRASGAEAIELAALRNNAATICHKLGELDDAIGHMTAALGLTEKIQGEHHPAVARRAGNLGLLLQSKGDLEKAEASFVKALAVAEQTKDPYAAQARENLDLLRREKSGAVSVHRGGGTAPKQKGTVLERGTAADVSSLADVVFPPKPDGAATEVAKLAKGKAALVKREVAVEGTRYAVFALYNNDRPESTVEITMKFAGSEGVTIVDEQDQPAKKKKKLEATASVEGGAVGIVARLRLEPANSLKFKIACSHKALQMAGGPMGGRGGGGRGRGRGGRGLRRSKTSPAAMGVGSLYAGLE</sequence>
<accession>A0A8J2SSL0</accession>
<evidence type="ECO:0000256" key="2">
    <source>
        <dbReference type="ARBA" id="ARBA00009622"/>
    </source>
</evidence>
<keyword evidence="6" id="KW-0802">TPR repeat</keyword>
<dbReference type="Gene3D" id="1.25.40.10">
    <property type="entry name" value="Tetratricopeptide repeat domain"/>
    <property type="match status" value="1"/>
</dbReference>
<evidence type="ECO:0000256" key="5">
    <source>
        <dbReference type="ARBA" id="ARBA00022737"/>
    </source>
</evidence>
<dbReference type="Proteomes" id="UP000789595">
    <property type="component" value="Unassembled WGS sequence"/>
</dbReference>
<dbReference type="GO" id="GO:0019894">
    <property type="term" value="F:kinesin binding"/>
    <property type="evidence" value="ECO:0007669"/>
    <property type="project" value="TreeGrafter"/>
</dbReference>
<keyword evidence="8" id="KW-0505">Motor protein</keyword>
<organism evidence="11 12">
    <name type="scientific">Pelagomonas calceolata</name>
    <dbReference type="NCBI Taxonomy" id="35677"/>
    <lineage>
        <taxon>Eukaryota</taxon>
        <taxon>Sar</taxon>
        <taxon>Stramenopiles</taxon>
        <taxon>Ochrophyta</taxon>
        <taxon>Pelagophyceae</taxon>
        <taxon>Pelagomonadales</taxon>
        <taxon>Pelagomonadaceae</taxon>
        <taxon>Pelagomonas</taxon>
    </lineage>
</organism>
<dbReference type="PANTHER" id="PTHR45783">
    <property type="entry name" value="KINESIN LIGHT CHAIN"/>
    <property type="match status" value="1"/>
</dbReference>
<evidence type="ECO:0000256" key="3">
    <source>
        <dbReference type="ARBA" id="ARBA00022490"/>
    </source>
</evidence>
<dbReference type="PANTHER" id="PTHR45783:SF3">
    <property type="entry name" value="KINESIN LIGHT CHAIN"/>
    <property type="match status" value="1"/>
</dbReference>
<evidence type="ECO:0000256" key="7">
    <source>
        <dbReference type="ARBA" id="ARBA00023054"/>
    </source>
</evidence>
<comment type="caution">
    <text evidence="11">The sequence shown here is derived from an EMBL/GenBank/DDBJ whole genome shotgun (WGS) entry which is preliminary data.</text>
</comment>
<dbReference type="GO" id="GO:0005737">
    <property type="term" value="C:cytoplasm"/>
    <property type="evidence" value="ECO:0007669"/>
    <property type="project" value="TreeGrafter"/>
</dbReference>
<name>A0A8J2SSL0_9STRA</name>
<keyword evidence="3" id="KW-0963">Cytoplasm</keyword>
<feature type="compositionally biased region" description="Basic residues" evidence="10">
    <location>
        <begin position="748"/>
        <end position="760"/>
    </location>
</feature>
<reference evidence="11" key="1">
    <citation type="submission" date="2021-11" db="EMBL/GenBank/DDBJ databases">
        <authorList>
            <consortium name="Genoscope - CEA"/>
            <person name="William W."/>
        </authorList>
    </citation>
    <scope>NUCLEOTIDE SEQUENCE</scope>
</reference>
<dbReference type="InterPro" id="IPR002151">
    <property type="entry name" value="Kinesin_light"/>
</dbReference>
<evidence type="ECO:0000313" key="11">
    <source>
        <dbReference type="EMBL" id="CAH0375468.1"/>
    </source>
</evidence>
<keyword evidence="12" id="KW-1185">Reference proteome</keyword>
<keyword evidence="4" id="KW-0493">Microtubule</keyword>
<dbReference type="Pfam" id="PF13424">
    <property type="entry name" value="TPR_12"/>
    <property type="match status" value="1"/>
</dbReference>
<evidence type="ECO:0000256" key="8">
    <source>
        <dbReference type="ARBA" id="ARBA00023175"/>
    </source>
</evidence>
<comment type="subcellular location">
    <subcellularLocation>
        <location evidence="1">Cytoplasm</location>
        <location evidence="1">Cytoskeleton</location>
    </subcellularLocation>
</comment>
<dbReference type="SMART" id="SM00028">
    <property type="entry name" value="TPR"/>
    <property type="match status" value="3"/>
</dbReference>
<dbReference type="SUPFAM" id="SSF81301">
    <property type="entry name" value="Nucleotidyltransferase"/>
    <property type="match status" value="1"/>
</dbReference>
<dbReference type="GO" id="GO:0005871">
    <property type="term" value="C:kinesin complex"/>
    <property type="evidence" value="ECO:0007669"/>
    <property type="project" value="InterPro"/>
</dbReference>